<evidence type="ECO:0000313" key="3">
    <source>
        <dbReference type="EMBL" id="KAK2584154.1"/>
    </source>
</evidence>
<evidence type="ECO:0000256" key="1">
    <source>
        <dbReference type="SAM" id="Coils"/>
    </source>
</evidence>
<dbReference type="EMBL" id="JAIFRP010000026">
    <property type="protein sequence ID" value="KAK2584154.1"/>
    <property type="molecule type" value="Genomic_DNA"/>
</dbReference>
<organism evidence="3 4">
    <name type="scientific">Odynerus spinipes</name>
    <dbReference type="NCBI Taxonomy" id="1348599"/>
    <lineage>
        <taxon>Eukaryota</taxon>
        <taxon>Metazoa</taxon>
        <taxon>Ecdysozoa</taxon>
        <taxon>Arthropoda</taxon>
        <taxon>Hexapoda</taxon>
        <taxon>Insecta</taxon>
        <taxon>Pterygota</taxon>
        <taxon>Neoptera</taxon>
        <taxon>Endopterygota</taxon>
        <taxon>Hymenoptera</taxon>
        <taxon>Apocrita</taxon>
        <taxon>Aculeata</taxon>
        <taxon>Vespoidea</taxon>
        <taxon>Vespidae</taxon>
        <taxon>Eumeninae</taxon>
        <taxon>Odynerus</taxon>
    </lineage>
</organism>
<feature type="compositionally biased region" description="Basic and acidic residues" evidence="2">
    <location>
        <begin position="45"/>
        <end position="61"/>
    </location>
</feature>
<name>A0AAD9RQP9_9HYME</name>
<reference evidence="3" key="2">
    <citation type="journal article" date="2023" name="Commun. Biol.">
        <title>Intrasexual cuticular hydrocarbon dimorphism in a wasp sheds light on hydrocarbon biosynthesis genes in Hymenoptera.</title>
        <authorList>
            <person name="Moris V.C."/>
            <person name="Podsiadlowski L."/>
            <person name="Martin S."/>
            <person name="Oeyen J.P."/>
            <person name="Donath A."/>
            <person name="Petersen M."/>
            <person name="Wilbrandt J."/>
            <person name="Misof B."/>
            <person name="Liedtke D."/>
            <person name="Thamm M."/>
            <person name="Scheiner R."/>
            <person name="Schmitt T."/>
            <person name="Niehuis O."/>
        </authorList>
    </citation>
    <scope>NUCLEOTIDE SEQUENCE</scope>
    <source>
        <strain evidence="3">GBR_01_08_01A</strain>
    </source>
</reference>
<dbReference type="Proteomes" id="UP001258017">
    <property type="component" value="Unassembled WGS sequence"/>
</dbReference>
<evidence type="ECO:0000256" key="2">
    <source>
        <dbReference type="SAM" id="MobiDB-lite"/>
    </source>
</evidence>
<proteinExistence type="predicted"/>
<dbReference type="AlphaFoldDB" id="A0AAD9RQP9"/>
<accession>A0AAD9RQP9</accession>
<comment type="caution">
    <text evidence="3">The sequence shown here is derived from an EMBL/GenBank/DDBJ whole genome shotgun (WGS) entry which is preliminary data.</text>
</comment>
<feature type="region of interest" description="Disordered" evidence="2">
    <location>
        <begin position="45"/>
        <end position="73"/>
    </location>
</feature>
<protein>
    <submittedName>
        <fullName evidence="3">Uncharacterized protein</fullName>
    </submittedName>
</protein>
<sequence length="894" mass="99989">MDQETILRRLMTPVNNDGDGLFTHAVLPGLFRAAIVKRCDNKTKQNDDNNCHCKRESDPCSKHGVKRLGKSKDYPQSSNLSIADLILIANASGETVSPDQTRPMCPAYRFCVERAANSAAGVNVDQEGSVICNELPTLRDLLEPIKQSAMRMRQLTQHNYETSQASLYDEESQTHGGCEGECDMCEACGMKMYTPPSCDEPERRQEFNVFGKCDKTPRMDDNVFVKIISKPEMETEQTISDPLMNVIQQMMSQMTEMQKEKHEERRMAIADGCRQMQDMAIQSTECLQENPSVYEDDSLSVQSYEFITTMDVGCGGEPEMRNDVQCPECQGDNDYQNDQDVALDPLLLSILTIIKNNQYKKLNTKQTTIVKPSCSIEPKPRSLRDPVNRMTPREDKYSDCTCVSNPDPGPSYSGMKSTSKVEVTNKVSFKSSYVLQNLETMSVETGPKDQSSEPCCSLKDVSTSTYKVSIFKQVTSMSKSKITMSQKQSSSCQCDMGTQSIVESSTNVKSRSKKKLVMRRSNLKESESVPETIEELCPCGCGFFLEGDDTCTCGCNELSDSPCQVPKVSSRIATKDSKASRAMKSQDSNCTNGCHSCGCEDDSEPRDVPLDPVVKLMNDRYEMNFDTCNNQKPSCISEKVVEPMDLEEEARKLQQKIQSYKKENEHFRKLIQQACNGRPENVDALSRVPPIRATYSGLATAIEILQAKCRSKDSMIAILAEGLRGVVNYATIAKNLAAPCLEYTYWDFDQSTLYTYLRGTMSKLSLEGSKCSTTICDCTAPEPDTQHVSDYNKEKLVPPPTDFKIEQRLCKCLFVSWKIPKNLQNVAGYRVYVNGDLAMNIRSPTRTETILGFVDTSKTAELVLHSFNKEDVLSEPVKIIYHPDSNTGSSNCNQ</sequence>
<gene>
    <name evidence="3" type="ORF">KPH14_006585</name>
</gene>
<keyword evidence="4" id="KW-1185">Reference proteome</keyword>
<feature type="coiled-coil region" evidence="1">
    <location>
        <begin position="643"/>
        <end position="670"/>
    </location>
</feature>
<keyword evidence="1" id="KW-0175">Coiled coil</keyword>
<reference evidence="3" key="1">
    <citation type="submission" date="2021-08" db="EMBL/GenBank/DDBJ databases">
        <authorList>
            <person name="Misof B."/>
            <person name="Oliver O."/>
            <person name="Podsiadlowski L."/>
            <person name="Donath A."/>
            <person name="Peters R."/>
            <person name="Mayer C."/>
            <person name="Rust J."/>
            <person name="Gunkel S."/>
            <person name="Lesny P."/>
            <person name="Martin S."/>
            <person name="Oeyen J.P."/>
            <person name="Petersen M."/>
            <person name="Panagiotis P."/>
            <person name="Wilbrandt J."/>
            <person name="Tanja T."/>
        </authorList>
    </citation>
    <scope>NUCLEOTIDE SEQUENCE</scope>
    <source>
        <strain evidence="3">GBR_01_08_01A</strain>
        <tissue evidence="3">Thorax + abdomen</tissue>
    </source>
</reference>
<evidence type="ECO:0000313" key="4">
    <source>
        <dbReference type="Proteomes" id="UP001258017"/>
    </source>
</evidence>